<gene>
    <name evidence="2" type="ORF">DDR33_09115</name>
</gene>
<feature type="domain" description="Glycosyl transferase family 1" evidence="1">
    <location>
        <begin position="147"/>
        <end position="304"/>
    </location>
</feature>
<accession>A0A2U2PI52</accession>
<dbReference type="RefSeq" id="WP_109415460.1">
    <property type="nucleotide sequence ID" value="NZ_QEAS01000006.1"/>
</dbReference>
<evidence type="ECO:0000313" key="2">
    <source>
        <dbReference type="EMBL" id="PWG81075.1"/>
    </source>
</evidence>
<sequence length="322" mass="36820">MRIGVILPNTNLYGGVKRFYELGSVFLKLGHEFIIFTPEGIPSSWYKGHIETETLSQISAYPLDALFITEIRFLEDLLKADVRRRIFYFVRASDDIRMLKKHPEVEVFANSTNVLEIARRKYKIEAFEAFGGINTRSYYSKELKPKQAGEPYTIMCFGRLAEKKKGTMLVVKACEQLYKKGYNLKLLLFDTPVNEKAKAKIDNFRTKVPYEFVLNHPVERNVELYHKADIFVAAEKKAGYSNTGAEAMASGIPLIATSSGTRDFLIHNETGIVVSRWSCKIRKAIVYLIEHPGVLQNLAKNGRKKIEEFDWEALANRIIAHI</sequence>
<comment type="caution">
    <text evidence="2">The sequence shown here is derived from an EMBL/GenBank/DDBJ whole genome shotgun (WGS) entry which is preliminary data.</text>
</comment>
<keyword evidence="3" id="KW-1185">Reference proteome</keyword>
<dbReference type="PANTHER" id="PTHR12526:SF630">
    <property type="entry name" value="GLYCOSYLTRANSFERASE"/>
    <property type="match status" value="1"/>
</dbReference>
<dbReference type="AlphaFoldDB" id="A0A2U2PI52"/>
<dbReference type="Pfam" id="PF00534">
    <property type="entry name" value="Glycos_transf_1"/>
    <property type="match status" value="1"/>
</dbReference>
<dbReference type="SUPFAM" id="SSF53756">
    <property type="entry name" value="UDP-Glycosyltransferase/glycogen phosphorylase"/>
    <property type="match status" value="1"/>
</dbReference>
<protein>
    <recommendedName>
        <fullName evidence="1">Glycosyl transferase family 1 domain-containing protein</fullName>
    </recommendedName>
</protein>
<dbReference type="CDD" id="cd03801">
    <property type="entry name" value="GT4_PimA-like"/>
    <property type="match status" value="1"/>
</dbReference>
<dbReference type="InterPro" id="IPR001296">
    <property type="entry name" value="Glyco_trans_1"/>
</dbReference>
<dbReference type="PANTHER" id="PTHR12526">
    <property type="entry name" value="GLYCOSYLTRANSFERASE"/>
    <property type="match status" value="1"/>
</dbReference>
<name>A0A2U2PI52_9SPHI</name>
<reference evidence="2 3" key="1">
    <citation type="submission" date="2018-04" db="EMBL/GenBank/DDBJ databases">
        <title>Pedobacter chongqingensis sp. nov., isolated from a rottenly hemp rope.</title>
        <authorList>
            <person name="Cai Y."/>
        </authorList>
    </citation>
    <scope>NUCLEOTIDE SEQUENCE [LARGE SCALE GENOMIC DNA]</scope>
    <source>
        <strain evidence="2 3">FJ4-8</strain>
    </source>
</reference>
<dbReference type="EMBL" id="QEAS01000006">
    <property type="protein sequence ID" value="PWG81075.1"/>
    <property type="molecule type" value="Genomic_DNA"/>
</dbReference>
<proteinExistence type="predicted"/>
<dbReference type="Gene3D" id="3.40.50.2000">
    <property type="entry name" value="Glycogen Phosphorylase B"/>
    <property type="match status" value="2"/>
</dbReference>
<dbReference type="GO" id="GO:0016757">
    <property type="term" value="F:glycosyltransferase activity"/>
    <property type="evidence" value="ECO:0007669"/>
    <property type="project" value="InterPro"/>
</dbReference>
<organism evidence="2 3">
    <name type="scientific">Pararcticibacter amylolyticus</name>
    <dbReference type="NCBI Taxonomy" id="2173175"/>
    <lineage>
        <taxon>Bacteria</taxon>
        <taxon>Pseudomonadati</taxon>
        <taxon>Bacteroidota</taxon>
        <taxon>Sphingobacteriia</taxon>
        <taxon>Sphingobacteriales</taxon>
        <taxon>Sphingobacteriaceae</taxon>
        <taxon>Pararcticibacter</taxon>
    </lineage>
</organism>
<dbReference type="OrthoDB" id="596635at2"/>
<evidence type="ECO:0000259" key="1">
    <source>
        <dbReference type="Pfam" id="PF00534"/>
    </source>
</evidence>
<dbReference type="Proteomes" id="UP000245647">
    <property type="component" value="Unassembled WGS sequence"/>
</dbReference>
<evidence type="ECO:0000313" key="3">
    <source>
        <dbReference type="Proteomes" id="UP000245647"/>
    </source>
</evidence>